<dbReference type="InterPro" id="IPR016162">
    <property type="entry name" value="Ald_DH_N"/>
</dbReference>
<dbReference type="CDD" id="cd07146">
    <property type="entry name" value="ALDH_PhpJ"/>
    <property type="match status" value="1"/>
</dbReference>
<name>A0A2Z4AF04_9BACT</name>
<feature type="binding site" evidence="4">
    <location>
        <position position="374"/>
    </location>
    <ligand>
        <name>NAD(+)</name>
        <dbReference type="ChEBI" id="CHEBI:57540"/>
    </ligand>
</feature>
<dbReference type="InterPro" id="IPR016163">
    <property type="entry name" value="Ald_DH_C"/>
</dbReference>
<reference evidence="8 9" key="1">
    <citation type="submission" date="2018-06" db="EMBL/GenBank/DDBJ databases">
        <title>Draft Genome Sequence of a Novel Marine Bacterium Related to the Verrucomicrobia.</title>
        <authorList>
            <person name="Vosseberg J."/>
            <person name="Martijn J."/>
            <person name="Ettema T.J.G."/>
        </authorList>
    </citation>
    <scope>NUCLEOTIDE SEQUENCE [LARGE SCALE GENOMIC DNA]</scope>
    <source>
        <strain evidence="8">TARA_B100001123</strain>
    </source>
</reference>
<feature type="binding site" evidence="4">
    <location>
        <begin position="147"/>
        <end position="149"/>
    </location>
    <ligand>
        <name>NAD(+)</name>
        <dbReference type="ChEBI" id="CHEBI:57540"/>
    </ligand>
</feature>
<dbReference type="InterPro" id="IPR017656">
    <property type="entry name" value="Put_phosphonoacetaldehyde_DH"/>
</dbReference>
<dbReference type="Pfam" id="PF00171">
    <property type="entry name" value="Aldedh"/>
    <property type="match status" value="1"/>
</dbReference>
<dbReference type="KEGG" id="mtar:DF168_01276"/>
<dbReference type="PROSITE" id="PS00687">
    <property type="entry name" value="ALDEHYDE_DEHYDR_GLU"/>
    <property type="match status" value="1"/>
</dbReference>
<dbReference type="GO" id="GO:0008911">
    <property type="term" value="F:lactaldehyde dehydrogenase (NAD+) activity"/>
    <property type="evidence" value="ECO:0007669"/>
    <property type="project" value="TreeGrafter"/>
</dbReference>
<evidence type="ECO:0000256" key="2">
    <source>
        <dbReference type="ARBA" id="ARBA00023002"/>
    </source>
</evidence>
<dbReference type="Proteomes" id="UP000247465">
    <property type="component" value="Chromosome"/>
</dbReference>
<dbReference type="InterPro" id="IPR015590">
    <property type="entry name" value="Aldehyde_DH_dom"/>
</dbReference>
<comment type="similarity">
    <text evidence="1 6">Belongs to the aldehyde dehydrogenase family.</text>
</comment>
<feature type="domain" description="Aldehyde dehydrogenase" evidence="7">
    <location>
        <begin position="17"/>
        <end position="467"/>
    </location>
</feature>
<evidence type="ECO:0000313" key="9">
    <source>
        <dbReference type="Proteomes" id="UP000247465"/>
    </source>
</evidence>
<evidence type="ECO:0000259" key="7">
    <source>
        <dbReference type="Pfam" id="PF00171"/>
    </source>
</evidence>
<dbReference type="InterPro" id="IPR029510">
    <property type="entry name" value="Ald_DH_CS_GLU"/>
</dbReference>
<dbReference type="Gene3D" id="3.40.309.10">
    <property type="entry name" value="Aldehyde Dehydrogenase, Chain A, domain 2"/>
    <property type="match status" value="1"/>
</dbReference>
<feature type="active site" description="Nucleophile" evidence="3">
    <location>
        <position position="280"/>
    </location>
</feature>
<evidence type="ECO:0000256" key="6">
    <source>
        <dbReference type="RuleBase" id="RU003345"/>
    </source>
</evidence>
<gene>
    <name evidence="8" type="primary">safD</name>
    <name evidence="8" type="ORF">DF168_01276</name>
</gene>
<protein>
    <submittedName>
        <fullName evidence="8">Sulfoacetaldehyde dehydrogenase</fullName>
        <ecNumber evidence="8">1.2.1.73</ecNumber>
    </submittedName>
</protein>
<dbReference type="InterPro" id="IPR016160">
    <property type="entry name" value="Ald_DH_CS_CYS"/>
</dbReference>
<feature type="binding site" evidence="4">
    <location>
        <position position="227"/>
    </location>
    <ligand>
        <name>NAD(+)</name>
        <dbReference type="ChEBI" id="CHEBI:57540"/>
    </ligand>
</feature>
<dbReference type="FunFam" id="3.40.309.10:FF:000009">
    <property type="entry name" value="Aldehyde dehydrogenase A"/>
    <property type="match status" value="1"/>
</dbReference>
<evidence type="ECO:0000313" key="8">
    <source>
        <dbReference type="EMBL" id="AWT60075.1"/>
    </source>
</evidence>
<accession>A0A2Z4AF04</accession>
<dbReference type="GO" id="GO:0102984">
    <property type="term" value="F:sulfoacetaldehyde dehydrogenase activity"/>
    <property type="evidence" value="ECO:0007669"/>
    <property type="project" value="UniProtKB-EC"/>
</dbReference>
<dbReference type="AlphaFoldDB" id="A0A2Z4AF04"/>
<dbReference type="SUPFAM" id="SSF53720">
    <property type="entry name" value="ALDH-like"/>
    <property type="match status" value="1"/>
</dbReference>
<dbReference type="InterPro" id="IPR051020">
    <property type="entry name" value="ALDH-related_metabolic_enz"/>
</dbReference>
<evidence type="ECO:0000256" key="3">
    <source>
        <dbReference type="PIRSR" id="PIRSR617656-1"/>
    </source>
</evidence>
<evidence type="ECO:0000256" key="4">
    <source>
        <dbReference type="PIRSR" id="PIRSR617656-3"/>
    </source>
</evidence>
<keyword evidence="2 6" id="KW-0560">Oxidoreductase</keyword>
<organism evidence="8 9">
    <name type="scientific">Candidatus Moanibacter tarae</name>
    <dbReference type="NCBI Taxonomy" id="2200854"/>
    <lineage>
        <taxon>Bacteria</taxon>
        <taxon>Pseudomonadati</taxon>
        <taxon>Verrucomicrobiota</taxon>
        <taxon>Opitutia</taxon>
        <taxon>Puniceicoccales</taxon>
        <taxon>Puniceicoccales incertae sedis</taxon>
        <taxon>Candidatus Moanibacter</taxon>
    </lineage>
</organism>
<dbReference type="PROSITE" id="PS00070">
    <property type="entry name" value="ALDEHYDE_DEHYDR_CYS"/>
    <property type="match status" value="1"/>
</dbReference>
<sequence>MSLDLPSYICGEAITTGRKFDVYYPYDGSLSGTVSVIDRSHLEDAITGALDGSGPLSRFERSEILNNVRELLTDKAEQFAHLIRLESGLCMRETRYEVGRAQDVLQFAAIEALKDDGQIFSCDISPQGKSRKIFTQRDPLNLAAAITPFNHPLNQVAHKVAPAIAAGTPIMVKPSIKTPLTAIRFAELFYEAGLPGWMLSVFAGEIDEVVEPMIRDERVQLVTFTGGTPVGRRIASIAGYKKLCLELGGNSPLIVLEDADLDLAVTLAAEGCYRNSGQRCTAVKRLLIQEPIVEEFTRRFVDKTGEYKCGDPADEATSIGTVIDEEAAQLLERRVQQAVDEGAKLLIGGKRTGTLMEPTIIADVPRTTEMVCEESFGPLAPILTVRDLDDAIELANSSNFGLSSGVVTNDLAAATKAIQSLKTGTVNINQVPGYRIELSPFGGIKDSGLGIKEGIIEAMKFMTTVKTFSLPW</sequence>
<proteinExistence type="inferred from homology"/>
<keyword evidence="4" id="KW-0520">NAD</keyword>
<dbReference type="Gene3D" id="3.40.605.10">
    <property type="entry name" value="Aldehyde Dehydrogenase, Chain A, domain 1"/>
    <property type="match status" value="1"/>
</dbReference>
<dbReference type="PANTHER" id="PTHR42991:SF1">
    <property type="entry name" value="ALDEHYDE DEHYDROGENASE"/>
    <property type="match status" value="1"/>
</dbReference>
<dbReference type="EMBL" id="CP029803">
    <property type="protein sequence ID" value="AWT60075.1"/>
    <property type="molecule type" value="Genomic_DNA"/>
</dbReference>
<dbReference type="InterPro" id="IPR016161">
    <property type="entry name" value="Ald_DH/histidinol_DH"/>
</dbReference>
<evidence type="ECO:0000256" key="1">
    <source>
        <dbReference type="ARBA" id="ARBA00009986"/>
    </source>
</evidence>
<dbReference type="EC" id="1.2.1.73" evidence="8"/>
<dbReference type="PANTHER" id="PTHR42991">
    <property type="entry name" value="ALDEHYDE DEHYDROGENASE"/>
    <property type="match status" value="1"/>
</dbReference>
<feature type="active site" description="Proton donor/acceptor" evidence="3">
    <location>
        <position position="246"/>
    </location>
</feature>
<evidence type="ECO:0000256" key="5">
    <source>
        <dbReference type="PROSITE-ProRule" id="PRU10007"/>
    </source>
</evidence>
<feature type="active site" evidence="5">
    <location>
        <position position="246"/>
    </location>
</feature>